<organism evidence="1 2">
    <name type="scientific">Nonomuraea deserti</name>
    <dbReference type="NCBI Taxonomy" id="1848322"/>
    <lineage>
        <taxon>Bacteria</taxon>
        <taxon>Bacillati</taxon>
        <taxon>Actinomycetota</taxon>
        <taxon>Actinomycetes</taxon>
        <taxon>Streptosporangiales</taxon>
        <taxon>Streptosporangiaceae</taxon>
        <taxon>Nonomuraea</taxon>
    </lineage>
</organism>
<dbReference type="PANTHER" id="PTHR43649:SF12">
    <property type="entry name" value="DIACETYLCHITOBIOSE BINDING PROTEIN DASA"/>
    <property type="match status" value="1"/>
</dbReference>
<dbReference type="PANTHER" id="PTHR43649">
    <property type="entry name" value="ARABINOSE-BINDING PROTEIN-RELATED"/>
    <property type="match status" value="1"/>
</dbReference>
<protein>
    <submittedName>
        <fullName evidence="1">Extracellular solute-binding protein</fullName>
    </submittedName>
</protein>
<dbReference type="SUPFAM" id="SSF53850">
    <property type="entry name" value="Periplasmic binding protein-like II"/>
    <property type="match status" value="1"/>
</dbReference>
<proteinExistence type="predicted"/>
<dbReference type="Pfam" id="PF01547">
    <property type="entry name" value="SBP_bac_1"/>
    <property type="match status" value="1"/>
</dbReference>
<name>A0A4R4VHF1_9ACTN</name>
<dbReference type="EMBL" id="SMKO01000057">
    <property type="protein sequence ID" value="TDD03157.1"/>
    <property type="molecule type" value="Genomic_DNA"/>
</dbReference>
<keyword evidence="2" id="KW-1185">Reference proteome</keyword>
<dbReference type="InterPro" id="IPR050490">
    <property type="entry name" value="Bact_solute-bd_prot1"/>
</dbReference>
<evidence type="ECO:0000313" key="1">
    <source>
        <dbReference type="EMBL" id="TDD03157.1"/>
    </source>
</evidence>
<accession>A0A4R4VHF1</accession>
<sequence>MSSTRAVRTSWMCLPFGLPSPAENTSGATSRGSCRGLATAGSLPVLSAHHLMASRLLTYGLYQYYLPVHRMSARYGEMRMFRTRRGLLAAAGVLAMALSACAPSAPEGQTSSGTTSEQVTLDVWGWRQEDVAAYEKIFKIYEDAHPGVKVKYVPYKADEYDTILRTGLSDANGPDVAQLRSYGLLQPLVAAKSLVPLDGQVQELAGFPEPVLDGARGERDKRVYGVPFAIQTLHVIYDKALFGKHGLTPPKTWDEMIAAFDKLAAADLVPLATTVTDTWMLPIQQEIFGATTYGGHDYLGRMLAGQAKFTDRPWVDSLTRWKSTSKYWPEQYEGVSYVDAQALFTSGRAAMFPGGVWELAVFGKSNPELELGIFNVPPPPGAAATQTLVPGYVDGSFGVSAKSPDQKAAMDLVRWMASPEFGQAFSTELRQISAVPGVRPQDPLLAQALAAYQADPSPYVTYAYFSGGSPTAWDLASEAFSTFVAGRSGAEDAAEHIQQGVDQWFRPTQ</sequence>
<reference evidence="1 2" key="1">
    <citation type="submission" date="2019-03" db="EMBL/GenBank/DDBJ databases">
        <title>Draft genome sequences of novel Actinobacteria.</title>
        <authorList>
            <person name="Sahin N."/>
            <person name="Ay H."/>
            <person name="Saygin H."/>
        </authorList>
    </citation>
    <scope>NUCLEOTIDE SEQUENCE [LARGE SCALE GENOMIC DNA]</scope>
    <source>
        <strain evidence="1 2">KC310</strain>
    </source>
</reference>
<dbReference type="Proteomes" id="UP000295258">
    <property type="component" value="Unassembled WGS sequence"/>
</dbReference>
<dbReference type="AlphaFoldDB" id="A0A4R4VHF1"/>
<comment type="caution">
    <text evidence="1">The sequence shown here is derived from an EMBL/GenBank/DDBJ whole genome shotgun (WGS) entry which is preliminary data.</text>
</comment>
<dbReference type="Gene3D" id="3.40.190.10">
    <property type="entry name" value="Periplasmic binding protein-like II"/>
    <property type="match status" value="2"/>
</dbReference>
<gene>
    <name evidence="1" type="ORF">E1292_21675</name>
</gene>
<dbReference type="InterPro" id="IPR006059">
    <property type="entry name" value="SBP"/>
</dbReference>
<evidence type="ECO:0000313" key="2">
    <source>
        <dbReference type="Proteomes" id="UP000295258"/>
    </source>
</evidence>